<dbReference type="EMBL" id="UOGL01000397">
    <property type="protein sequence ID" value="VAX40054.1"/>
    <property type="molecule type" value="Genomic_DNA"/>
</dbReference>
<dbReference type="AlphaFoldDB" id="A0A3B1DV64"/>
<evidence type="ECO:0000313" key="1">
    <source>
        <dbReference type="EMBL" id="VAX40054.1"/>
    </source>
</evidence>
<gene>
    <name evidence="1" type="ORF">MNBD_PLANCTO02-2770</name>
</gene>
<protein>
    <submittedName>
        <fullName evidence="1">Uncharacterized protein</fullName>
    </submittedName>
</protein>
<reference evidence="1" key="1">
    <citation type="submission" date="2018-06" db="EMBL/GenBank/DDBJ databases">
        <authorList>
            <person name="Zhirakovskaya E."/>
        </authorList>
    </citation>
    <scope>NUCLEOTIDE SEQUENCE</scope>
</reference>
<name>A0A3B1DV64_9ZZZZ</name>
<proteinExistence type="predicted"/>
<organism evidence="1">
    <name type="scientific">hydrothermal vent metagenome</name>
    <dbReference type="NCBI Taxonomy" id="652676"/>
    <lineage>
        <taxon>unclassified sequences</taxon>
        <taxon>metagenomes</taxon>
        <taxon>ecological metagenomes</taxon>
    </lineage>
</organism>
<accession>A0A3B1DV64</accession>
<sequence length="443" mass="49693">MSIFSKKIIYQVLFCLIVICLLPQNVVAQAESLVSQTEVSRWIKQLDSNKRAERRTAQASLLKAGPAILSLLPAPELIQHNSVRETVRQIRIQLEHAKAKQSVAGSKVSITGKQTLKAVIAAMTKQTKNKIDDSQLTPAILAKQKEVHFKETPFRKAIDALESIYFIQAEAELLNQKLVLRPRQTSGKIVKQMTHDTGPFRVTIHSAQRRKLFGDDTNHLLRATFQIVVEPRLRPLFMTLHNKEIAATANQQTLKHYNPDARIELALGEGGKNLQFSVDYLIPKKQVIKKVAFAGKANMLIAAGEEAITFTNLLKTTGVSRRRGGVTVRINNVDFIEKKKKSHAAKFKIAVSYDTGGPAFESHRTWIFHNLVYLKGSTGKRIHRNAKFGTTLQKDGAIAVEYNFDHLTESISKYKFVYVAPTLLINVPVTFKFTNVDVLPIKP</sequence>